<dbReference type="Gene3D" id="3.30.700.10">
    <property type="entry name" value="Glycoprotein, Type 4 Pilin"/>
    <property type="match status" value="1"/>
</dbReference>
<dbReference type="PANTHER" id="PTHR30093:SF2">
    <property type="entry name" value="TYPE II SECRETION SYSTEM PROTEIN H"/>
    <property type="match status" value="1"/>
</dbReference>
<dbReference type="Pfam" id="PF07596">
    <property type="entry name" value="SBP_bac_10"/>
    <property type="match status" value="1"/>
</dbReference>
<name>A0A5C6D0N3_9BACT</name>
<evidence type="ECO:0000313" key="3">
    <source>
        <dbReference type="Proteomes" id="UP000318437"/>
    </source>
</evidence>
<proteinExistence type="predicted"/>
<sequence>MQTKDKRSTGFTLVELLVVIAIIGVLVALLLPAVQAAREAARRTQCVNNMKQVGLAVQNYHNTRNELPPMRVADGNLTFMALILDFMEQSQVRGLWDKQRGNHGCFYDQSYAARTATIDAFYCPSQSHEARVIVVPLLPGDGGSHPRSDPEVPGTPVGYYGSISDYQPVSGSTCPLYDDAGNRRTWDSFNGFDSGTAHLVDGPVPQINRNTGLIKSGDRVLGWRGATGLKNITDGTSNTLLAGEVGKNRSETVHAFNGDHSSYSPIGNRAPFCQRCDRNRDEGGDSGFGSNHPGVVVFGMCDASVQSISRDTDLNMLDRMATRDGGEVVDINGSASDCNIGF</sequence>
<dbReference type="InterPro" id="IPR011453">
    <property type="entry name" value="DUF1559"/>
</dbReference>
<dbReference type="InterPro" id="IPR027558">
    <property type="entry name" value="Pre_pil_HX9DG_C"/>
</dbReference>
<dbReference type="AlphaFoldDB" id="A0A5C6D0N3"/>
<comment type="caution">
    <text evidence="2">The sequence shown here is derived from an EMBL/GenBank/DDBJ whole genome shotgun (WGS) entry which is preliminary data.</text>
</comment>
<dbReference type="NCBIfam" id="TIGR02532">
    <property type="entry name" value="IV_pilin_GFxxxE"/>
    <property type="match status" value="1"/>
</dbReference>
<dbReference type="InterPro" id="IPR012902">
    <property type="entry name" value="N_methyl_site"/>
</dbReference>
<organism evidence="2 3">
    <name type="scientific">Bythopirellula polymerisocia</name>
    <dbReference type="NCBI Taxonomy" id="2528003"/>
    <lineage>
        <taxon>Bacteria</taxon>
        <taxon>Pseudomonadati</taxon>
        <taxon>Planctomycetota</taxon>
        <taxon>Planctomycetia</taxon>
        <taxon>Pirellulales</taxon>
        <taxon>Lacipirellulaceae</taxon>
        <taxon>Bythopirellula</taxon>
    </lineage>
</organism>
<evidence type="ECO:0000259" key="1">
    <source>
        <dbReference type="Pfam" id="PF07596"/>
    </source>
</evidence>
<feature type="domain" description="DUF1559" evidence="1">
    <location>
        <begin position="35"/>
        <end position="314"/>
    </location>
</feature>
<dbReference type="PANTHER" id="PTHR30093">
    <property type="entry name" value="GENERAL SECRETION PATHWAY PROTEIN G"/>
    <property type="match status" value="1"/>
</dbReference>
<dbReference type="PROSITE" id="PS00409">
    <property type="entry name" value="PROKAR_NTER_METHYL"/>
    <property type="match status" value="1"/>
</dbReference>
<keyword evidence="3" id="KW-1185">Reference proteome</keyword>
<dbReference type="OrthoDB" id="255848at2"/>
<protein>
    <submittedName>
        <fullName evidence="2">Putative major pilin subunit</fullName>
    </submittedName>
</protein>
<dbReference type="InterPro" id="IPR045584">
    <property type="entry name" value="Pilin-like"/>
</dbReference>
<gene>
    <name evidence="2" type="ORF">Pla144_12490</name>
</gene>
<dbReference type="NCBIfam" id="TIGR04294">
    <property type="entry name" value="pre_pil_HX9DG"/>
    <property type="match status" value="1"/>
</dbReference>
<dbReference type="SUPFAM" id="SSF54523">
    <property type="entry name" value="Pili subunits"/>
    <property type="match status" value="1"/>
</dbReference>
<dbReference type="RefSeq" id="WP_146448746.1">
    <property type="nucleotide sequence ID" value="NZ_SJPS01000001.1"/>
</dbReference>
<dbReference type="Proteomes" id="UP000318437">
    <property type="component" value="Unassembled WGS sequence"/>
</dbReference>
<dbReference type="Pfam" id="PF07963">
    <property type="entry name" value="N_methyl"/>
    <property type="match status" value="1"/>
</dbReference>
<reference evidence="2 3" key="1">
    <citation type="submission" date="2019-02" db="EMBL/GenBank/DDBJ databases">
        <title>Deep-cultivation of Planctomycetes and their phenomic and genomic characterization uncovers novel biology.</title>
        <authorList>
            <person name="Wiegand S."/>
            <person name="Jogler M."/>
            <person name="Boedeker C."/>
            <person name="Pinto D."/>
            <person name="Vollmers J."/>
            <person name="Rivas-Marin E."/>
            <person name="Kohn T."/>
            <person name="Peeters S.H."/>
            <person name="Heuer A."/>
            <person name="Rast P."/>
            <person name="Oberbeckmann S."/>
            <person name="Bunk B."/>
            <person name="Jeske O."/>
            <person name="Meyerdierks A."/>
            <person name="Storesund J.E."/>
            <person name="Kallscheuer N."/>
            <person name="Luecker S."/>
            <person name="Lage O.M."/>
            <person name="Pohl T."/>
            <person name="Merkel B.J."/>
            <person name="Hornburger P."/>
            <person name="Mueller R.-W."/>
            <person name="Bruemmer F."/>
            <person name="Labrenz M."/>
            <person name="Spormann A.M."/>
            <person name="Op Den Camp H."/>
            <person name="Overmann J."/>
            <person name="Amann R."/>
            <person name="Jetten M.S.M."/>
            <person name="Mascher T."/>
            <person name="Medema M.H."/>
            <person name="Devos D.P."/>
            <person name="Kaster A.-K."/>
            <person name="Ovreas L."/>
            <person name="Rohde M."/>
            <person name="Galperin M.Y."/>
            <person name="Jogler C."/>
        </authorList>
    </citation>
    <scope>NUCLEOTIDE SEQUENCE [LARGE SCALE GENOMIC DNA]</scope>
    <source>
        <strain evidence="2 3">Pla144</strain>
    </source>
</reference>
<dbReference type="EMBL" id="SJPS01000001">
    <property type="protein sequence ID" value="TWU30462.1"/>
    <property type="molecule type" value="Genomic_DNA"/>
</dbReference>
<accession>A0A5C6D0N3</accession>
<evidence type="ECO:0000313" key="2">
    <source>
        <dbReference type="EMBL" id="TWU30462.1"/>
    </source>
</evidence>